<evidence type="ECO:0000256" key="1">
    <source>
        <dbReference type="SAM" id="MobiDB-lite"/>
    </source>
</evidence>
<dbReference type="KEGG" id="ker:91103452"/>
<dbReference type="AlphaFoldDB" id="A0AAX4KL78"/>
<keyword evidence="4" id="KW-1185">Reference proteome</keyword>
<evidence type="ECO:0000313" key="4">
    <source>
        <dbReference type="Proteomes" id="UP001358614"/>
    </source>
</evidence>
<gene>
    <name evidence="3" type="ORF">V865_004651</name>
</gene>
<dbReference type="RefSeq" id="XP_066084525.1">
    <property type="nucleotide sequence ID" value="XM_066228428.1"/>
</dbReference>
<feature type="region of interest" description="Disordered" evidence="1">
    <location>
        <begin position="173"/>
        <end position="195"/>
    </location>
</feature>
<proteinExistence type="predicted"/>
<dbReference type="EMBL" id="CP144089">
    <property type="protein sequence ID" value="WWD06558.1"/>
    <property type="molecule type" value="Genomic_DNA"/>
</dbReference>
<dbReference type="PANTHER" id="PTHR13847">
    <property type="entry name" value="SARCOSINE DEHYDROGENASE-RELATED"/>
    <property type="match status" value="1"/>
</dbReference>
<dbReference type="Gene3D" id="3.50.50.60">
    <property type="entry name" value="FAD/NAD(P)-binding domain"/>
    <property type="match status" value="1"/>
</dbReference>
<accession>A0AAX4KL78</accession>
<dbReference type="Pfam" id="PF01266">
    <property type="entry name" value="DAO"/>
    <property type="match status" value="1"/>
</dbReference>
<dbReference type="PANTHER" id="PTHR13847:SF150">
    <property type="entry name" value="OXIDOREDUCTASE TDA3-RELATED"/>
    <property type="match status" value="1"/>
</dbReference>
<feature type="domain" description="FAD dependent oxidoreductase" evidence="2">
    <location>
        <begin position="19"/>
        <end position="92"/>
    </location>
</feature>
<protein>
    <recommendedName>
        <fullName evidence="2">FAD dependent oxidoreductase domain-containing protein</fullName>
    </recommendedName>
</protein>
<dbReference type="SUPFAM" id="SSF51905">
    <property type="entry name" value="FAD/NAD(P)-binding domain"/>
    <property type="match status" value="1"/>
</dbReference>
<dbReference type="GO" id="GO:0005737">
    <property type="term" value="C:cytoplasm"/>
    <property type="evidence" value="ECO:0007669"/>
    <property type="project" value="TreeGrafter"/>
</dbReference>
<dbReference type="GeneID" id="91103452"/>
<sequence length="388" mass="41786">MTTKPKVKMNGHQPQPREIVIIGAGLIGVSTAYYLSKHLDLHPESKITLVEEENVGTGSSGYANGLLVRDECDEMPKTGYDLHRSLAKDFGGELKWGYKTIDLYDANLDVSSSSSSMISLSFLPPSTSIHHRSLPTAICQPSDFTRHLCGLFLTHPGASLMIARATSLTFFPPQSNGKPYERDEGSVGGSGSGKERRRINGINIVQIINGIEEIVHLKADIIIASTGIKTPLLLKTSLGEEIQTKTKEIGQKEWEGIVIKPKERLKPCAVKISQGEAEGKVVMVVRDDGTAFISRPLSSLSSSDNKDKSNLITYVESLSSKFASSNGTLVLSQTKWSCPTTPDNQPLMEDLSLIPGGIDGLWVGIGGNTTQGPAIGLNLASRILDGNT</sequence>
<evidence type="ECO:0000313" key="3">
    <source>
        <dbReference type="EMBL" id="WWD06558.1"/>
    </source>
</evidence>
<name>A0AAX4KL78_9TREE</name>
<reference evidence="3 4" key="1">
    <citation type="submission" date="2024-01" db="EMBL/GenBank/DDBJ databases">
        <title>Comparative genomics of Cryptococcus and Kwoniella reveals pathogenesis evolution and contrasting modes of karyotype evolution via chromosome fusion or intercentromeric recombination.</title>
        <authorList>
            <person name="Coelho M.A."/>
            <person name="David-Palma M."/>
            <person name="Shea T."/>
            <person name="Bowers K."/>
            <person name="McGinley-Smith S."/>
            <person name="Mohammad A.W."/>
            <person name="Gnirke A."/>
            <person name="Yurkov A.M."/>
            <person name="Nowrousian M."/>
            <person name="Sun S."/>
            <person name="Cuomo C.A."/>
            <person name="Heitman J."/>
        </authorList>
    </citation>
    <scope>NUCLEOTIDE SEQUENCE [LARGE SCALE GENOMIC DNA]</scope>
    <source>
        <strain evidence="3 4">PYCC6329</strain>
    </source>
</reference>
<evidence type="ECO:0000259" key="2">
    <source>
        <dbReference type="Pfam" id="PF01266"/>
    </source>
</evidence>
<dbReference type="InterPro" id="IPR006076">
    <property type="entry name" value="FAD-dep_OxRdtase"/>
</dbReference>
<dbReference type="InterPro" id="IPR036188">
    <property type="entry name" value="FAD/NAD-bd_sf"/>
</dbReference>
<dbReference type="Proteomes" id="UP001358614">
    <property type="component" value="Chromosome 1"/>
</dbReference>
<organism evidence="3 4">
    <name type="scientific">Kwoniella europaea PYCC6329</name>
    <dbReference type="NCBI Taxonomy" id="1423913"/>
    <lineage>
        <taxon>Eukaryota</taxon>
        <taxon>Fungi</taxon>
        <taxon>Dikarya</taxon>
        <taxon>Basidiomycota</taxon>
        <taxon>Agaricomycotina</taxon>
        <taxon>Tremellomycetes</taxon>
        <taxon>Tremellales</taxon>
        <taxon>Cryptococcaceae</taxon>
        <taxon>Kwoniella</taxon>
    </lineage>
</organism>